<keyword evidence="3" id="KW-0460">Magnesium</keyword>
<dbReference type="EMBL" id="JACICZ010000009">
    <property type="protein sequence ID" value="MBB3869484.1"/>
    <property type="molecule type" value="Genomic_DNA"/>
</dbReference>
<comment type="cofactor">
    <cofactor evidence="1">
        <name>Mg(2+)</name>
        <dbReference type="ChEBI" id="CHEBI:18420"/>
    </cofactor>
</comment>
<evidence type="ECO:0000313" key="7">
    <source>
        <dbReference type="Proteomes" id="UP000613002"/>
    </source>
</evidence>
<dbReference type="Proteomes" id="UP000613002">
    <property type="component" value="Unassembled WGS sequence"/>
</dbReference>
<name>A0AA89NRT5_9BACL</name>
<dbReference type="AlphaFoldDB" id="A0AA89NRT5"/>
<protein>
    <submittedName>
        <fullName evidence="6">8-oxo-dGTP diphosphatase</fullName>
        <ecNumber evidence="6">3.6.1.55</ecNumber>
    </submittedName>
</protein>
<dbReference type="GO" id="GO:0035539">
    <property type="term" value="F:8-oxo-7,8-dihydrodeoxyguanosine triphosphate pyrophosphatase activity"/>
    <property type="evidence" value="ECO:0007669"/>
    <property type="project" value="UniProtKB-EC"/>
</dbReference>
<evidence type="ECO:0000256" key="1">
    <source>
        <dbReference type="ARBA" id="ARBA00001946"/>
    </source>
</evidence>
<keyword evidence="7" id="KW-1185">Reference proteome</keyword>
<dbReference type="CDD" id="cd02883">
    <property type="entry name" value="NUDIX_Hydrolase"/>
    <property type="match status" value="1"/>
</dbReference>
<dbReference type="Pfam" id="PF00293">
    <property type="entry name" value="NUDIX"/>
    <property type="match status" value="1"/>
</dbReference>
<feature type="domain" description="Nudix hydrolase" evidence="5">
    <location>
        <begin position="48"/>
        <end position="172"/>
    </location>
</feature>
<dbReference type="PANTHER" id="PTHR43046">
    <property type="entry name" value="GDP-MANNOSE MANNOSYL HYDROLASE"/>
    <property type="match status" value="1"/>
</dbReference>
<organism evidence="6 7">
    <name type="scientific">Parageobacillus toebii NBRC 107807</name>
    <dbReference type="NCBI Taxonomy" id="1223503"/>
    <lineage>
        <taxon>Bacteria</taxon>
        <taxon>Bacillati</taxon>
        <taxon>Bacillota</taxon>
        <taxon>Bacilli</taxon>
        <taxon>Bacillales</taxon>
        <taxon>Anoxybacillaceae</taxon>
        <taxon>Parageobacillus</taxon>
    </lineage>
</organism>
<dbReference type="PANTHER" id="PTHR43046:SF12">
    <property type="entry name" value="GDP-MANNOSE MANNOSYL HYDROLASE"/>
    <property type="match status" value="1"/>
</dbReference>
<dbReference type="RefSeq" id="WP_233131621.1">
    <property type="nucleotide sequence ID" value="NZ_JACICZ010000009.1"/>
</dbReference>
<dbReference type="InterPro" id="IPR000086">
    <property type="entry name" value="NUDIX_hydrolase_dom"/>
</dbReference>
<evidence type="ECO:0000259" key="5">
    <source>
        <dbReference type="PROSITE" id="PS51462"/>
    </source>
</evidence>
<evidence type="ECO:0000256" key="3">
    <source>
        <dbReference type="ARBA" id="ARBA00022842"/>
    </source>
</evidence>
<sequence length="182" mass="21322">MELQLEPRRRTWKWRLSALIKSFECIRVNMRRKYWHFCSNCGRRATMKRVDVVYVLLYDEVEQKVLMVYNKRGTWSLPGGGVEKGETLREAAIREVKEETGYDVDVHDIVALNEAFMDGNHVFFITFRGTIVHAPVVISKDENIIDVQWVDIETAEQRMPYHPNGIRAFLRPTSGAQYTIQQ</sequence>
<comment type="similarity">
    <text evidence="4">Belongs to the Nudix hydrolase family.</text>
</comment>
<accession>A0AA89NRT5</accession>
<dbReference type="PRINTS" id="PR00502">
    <property type="entry name" value="NUDIXFAMILY"/>
</dbReference>
<dbReference type="PROSITE" id="PS51462">
    <property type="entry name" value="NUDIX"/>
    <property type="match status" value="1"/>
</dbReference>
<dbReference type="SUPFAM" id="SSF55811">
    <property type="entry name" value="Nudix"/>
    <property type="match status" value="1"/>
</dbReference>
<dbReference type="PROSITE" id="PS00893">
    <property type="entry name" value="NUDIX_BOX"/>
    <property type="match status" value="1"/>
</dbReference>
<evidence type="ECO:0000256" key="2">
    <source>
        <dbReference type="ARBA" id="ARBA00022801"/>
    </source>
</evidence>
<dbReference type="EC" id="3.6.1.55" evidence="6"/>
<dbReference type="InterPro" id="IPR020084">
    <property type="entry name" value="NUDIX_hydrolase_CS"/>
</dbReference>
<evidence type="ECO:0000313" key="6">
    <source>
        <dbReference type="EMBL" id="MBB3869484.1"/>
    </source>
</evidence>
<comment type="caution">
    <text evidence="6">The sequence shown here is derived from an EMBL/GenBank/DDBJ whole genome shotgun (WGS) entry which is preliminary data.</text>
</comment>
<reference evidence="6 7" key="1">
    <citation type="submission" date="2020-08" db="EMBL/GenBank/DDBJ databases">
        <title>Genomic Encyclopedia of Type Strains, Phase IV (KMG-IV): sequencing the most valuable type-strain genomes for metagenomic binning, comparative biology and taxonomic classification.</title>
        <authorList>
            <person name="Goeker M."/>
        </authorList>
    </citation>
    <scope>NUCLEOTIDE SEQUENCE [LARGE SCALE GENOMIC DNA]</scope>
    <source>
        <strain evidence="6 7">DSM 14590</strain>
    </source>
</reference>
<proteinExistence type="inferred from homology"/>
<evidence type="ECO:0000256" key="4">
    <source>
        <dbReference type="RuleBase" id="RU003476"/>
    </source>
</evidence>
<keyword evidence="2 4" id="KW-0378">Hydrolase</keyword>
<dbReference type="InterPro" id="IPR015797">
    <property type="entry name" value="NUDIX_hydrolase-like_dom_sf"/>
</dbReference>
<gene>
    <name evidence="6" type="ORF">HNR78_002381</name>
</gene>
<dbReference type="InterPro" id="IPR020476">
    <property type="entry name" value="Nudix_hydrolase"/>
</dbReference>
<dbReference type="Gene3D" id="3.90.79.10">
    <property type="entry name" value="Nucleoside Triphosphate Pyrophosphohydrolase"/>
    <property type="match status" value="1"/>
</dbReference>